<organism evidence="1 2">
    <name type="scientific">Solitalea canadensis (strain ATCC 29591 / DSM 3403 / JCM 21819 / LMG 8368 / NBRC 15130 / NCIMB 12057 / USAM 9D)</name>
    <name type="common">Flexibacter canadensis</name>
    <dbReference type="NCBI Taxonomy" id="929556"/>
    <lineage>
        <taxon>Bacteria</taxon>
        <taxon>Pseudomonadati</taxon>
        <taxon>Bacteroidota</taxon>
        <taxon>Sphingobacteriia</taxon>
        <taxon>Sphingobacteriales</taxon>
        <taxon>Sphingobacteriaceae</taxon>
        <taxon>Solitalea</taxon>
    </lineage>
</organism>
<dbReference type="OrthoDB" id="7775479at2"/>
<sequence length="70" mass="8047">MHLYANSRNSGVISYNIGTDYIVVRFNTGGTYTYSYRKAGIDHVERMKDLAQKGKGLNTYISRFVKDLYD</sequence>
<evidence type="ECO:0000313" key="1">
    <source>
        <dbReference type="EMBL" id="AFD09025.1"/>
    </source>
</evidence>
<dbReference type="eggNOG" id="ENOG5033E1U">
    <property type="taxonomic scope" value="Bacteria"/>
</dbReference>
<reference evidence="1" key="1">
    <citation type="submission" date="2012-02" db="EMBL/GenBank/DDBJ databases">
        <title>The complete genome of Solitalea canadensis DSM 3403.</title>
        <authorList>
            <consortium name="US DOE Joint Genome Institute (JGI-PGF)"/>
            <person name="Lucas S."/>
            <person name="Copeland A."/>
            <person name="Lapidus A."/>
            <person name="Glavina del Rio T."/>
            <person name="Dalin E."/>
            <person name="Tice H."/>
            <person name="Bruce D."/>
            <person name="Goodwin L."/>
            <person name="Pitluck S."/>
            <person name="Peters L."/>
            <person name="Ovchinnikova G."/>
            <person name="Lu M."/>
            <person name="Kyrpides N."/>
            <person name="Mavromatis K."/>
            <person name="Ivanova N."/>
            <person name="Brettin T."/>
            <person name="Detter J.C."/>
            <person name="Han C."/>
            <person name="Larimer F."/>
            <person name="Land M."/>
            <person name="Hauser L."/>
            <person name="Markowitz V."/>
            <person name="Cheng J.-F."/>
            <person name="Hugenholtz P."/>
            <person name="Woyke T."/>
            <person name="Wu D."/>
            <person name="Spring S."/>
            <person name="Schroeder M."/>
            <person name="Kopitz M."/>
            <person name="Brambilla E."/>
            <person name="Klenk H.-P."/>
            <person name="Eisen J.A."/>
        </authorList>
    </citation>
    <scope>NUCLEOTIDE SEQUENCE</scope>
    <source>
        <strain evidence="1">DSM 3403</strain>
    </source>
</reference>
<dbReference type="HOGENOM" id="CLU_185804_0_0_10"/>
<protein>
    <recommendedName>
        <fullName evidence="3">KTSC domain-containing protein</fullName>
    </recommendedName>
</protein>
<name>H8KMN4_SOLCM</name>
<proteinExistence type="predicted"/>
<keyword evidence="2" id="KW-1185">Reference proteome</keyword>
<evidence type="ECO:0008006" key="3">
    <source>
        <dbReference type="Google" id="ProtNLM"/>
    </source>
</evidence>
<accession>H8KMN4</accession>
<dbReference type="KEGG" id="scn:Solca_4035"/>
<gene>
    <name evidence="1" type="ordered locus">Solca_4035</name>
</gene>
<dbReference type="RefSeq" id="WP_014682248.1">
    <property type="nucleotide sequence ID" value="NC_017770.1"/>
</dbReference>
<dbReference type="STRING" id="929556.Solca_4035"/>
<dbReference type="AlphaFoldDB" id="H8KMN4"/>
<dbReference type="EMBL" id="CP003349">
    <property type="protein sequence ID" value="AFD09025.1"/>
    <property type="molecule type" value="Genomic_DNA"/>
</dbReference>
<dbReference type="Proteomes" id="UP000007590">
    <property type="component" value="Chromosome"/>
</dbReference>
<evidence type="ECO:0000313" key="2">
    <source>
        <dbReference type="Proteomes" id="UP000007590"/>
    </source>
</evidence>